<evidence type="ECO:0000256" key="2">
    <source>
        <dbReference type="SAM" id="SignalP"/>
    </source>
</evidence>
<accession>A0A5J5EF91</accession>
<dbReference type="EMBL" id="VXIS01000376">
    <property type="protein sequence ID" value="KAA8894014.1"/>
    <property type="molecule type" value="Genomic_DNA"/>
</dbReference>
<reference evidence="3 4" key="1">
    <citation type="submission" date="2019-09" db="EMBL/GenBank/DDBJ databases">
        <title>Draft genome of the ectomycorrhizal ascomycete Sphaerosporella brunnea.</title>
        <authorList>
            <consortium name="DOE Joint Genome Institute"/>
            <person name="Benucci G.M."/>
            <person name="Marozzi G."/>
            <person name="Antonielli L."/>
            <person name="Sanchez S."/>
            <person name="Marco P."/>
            <person name="Wang X."/>
            <person name="Falini L.B."/>
            <person name="Barry K."/>
            <person name="Haridas S."/>
            <person name="Lipzen A."/>
            <person name="Labutti K."/>
            <person name="Grigoriev I.V."/>
            <person name="Murat C."/>
            <person name="Martin F."/>
            <person name="Albertini E."/>
            <person name="Donnini D."/>
            <person name="Bonito G."/>
        </authorList>
    </citation>
    <scope>NUCLEOTIDE SEQUENCE [LARGE SCALE GENOMIC DNA]</scope>
    <source>
        <strain evidence="3 4">Sb_GMNB300</strain>
    </source>
</reference>
<gene>
    <name evidence="3" type="ORF">FN846DRAFT_976366</name>
</gene>
<evidence type="ECO:0000313" key="3">
    <source>
        <dbReference type="EMBL" id="KAA8894014.1"/>
    </source>
</evidence>
<organism evidence="3 4">
    <name type="scientific">Sphaerosporella brunnea</name>
    <dbReference type="NCBI Taxonomy" id="1250544"/>
    <lineage>
        <taxon>Eukaryota</taxon>
        <taxon>Fungi</taxon>
        <taxon>Dikarya</taxon>
        <taxon>Ascomycota</taxon>
        <taxon>Pezizomycotina</taxon>
        <taxon>Pezizomycetes</taxon>
        <taxon>Pezizales</taxon>
        <taxon>Pyronemataceae</taxon>
        <taxon>Sphaerosporella</taxon>
    </lineage>
</organism>
<proteinExistence type="predicted"/>
<keyword evidence="2" id="KW-0732">Signal</keyword>
<feature type="signal peptide" evidence="2">
    <location>
        <begin position="1"/>
        <end position="21"/>
    </location>
</feature>
<comment type="caution">
    <text evidence="3">The sequence shown here is derived from an EMBL/GenBank/DDBJ whole genome shotgun (WGS) entry which is preliminary data.</text>
</comment>
<feature type="non-terminal residue" evidence="3">
    <location>
        <position position="180"/>
    </location>
</feature>
<evidence type="ECO:0000256" key="1">
    <source>
        <dbReference type="SAM" id="MobiDB-lite"/>
    </source>
</evidence>
<protein>
    <submittedName>
        <fullName evidence="3">Uncharacterized protein</fullName>
    </submittedName>
</protein>
<dbReference type="Proteomes" id="UP000326924">
    <property type="component" value="Unassembled WGS sequence"/>
</dbReference>
<feature type="region of interest" description="Disordered" evidence="1">
    <location>
        <begin position="148"/>
        <end position="180"/>
    </location>
</feature>
<evidence type="ECO:0000313" key="4">
    <source>
        <dbReference type="Proteomes" id="UP000326924"/>
    </source>
</evidence>
<feature type="compositionally biased region" description="Basic and acidic residues" evidence="1">
    <location>
        <begin position="161"/>
        <end position="172"/>
    </location>
</feature>
<dbReference type="AlphaFoldDB" id="A0A5J5EF91"/>
<dbReference type="InParanoid" id="A0A5J5EF91"/>
<sequence length="180" mass="19667">MHFPSHLIILLVGKLLSRGRAIHRILYLFHQPFVHLCKVLSMADRARQLDTASHSQPVKVVIDTAAAGTKEAVDTVSPRALVTEPYLAHEDTGGVDDQLLTVADNLSLVGGIVEEVFFGVPECIVGETRVVDLVPGKSPRTRLVVEREGRVKPNPDAGAVDARHDEDGWNRGEEEDIALL</sequence>
<keyword evidence="4" id="KW-1185">Reference proteome</keyword>
<feature type="chain" id="PRO_5023820171" evidence="2">
    <location>
        <begin position="22"/>
        <end position="180"/>
    </location>
</feature>
<name>A0A5J5EF91_9PEZI</name>